<accession>A0A231H436</accession>
<evidence type="ECO:0000259" key="3">
    <source>
        <dbReference type="Pfam" id="PF07859"/>
    </source>
</evidence>
<comment type="similarity">
    <text evidence="1">Belongs to the 'GDXG' lipolytic enzyme family.</text>
</comment>
<dbReference type="EC" id="3.1.1.1" evidence="4"/>
<dbReference type="InterPro" id="IPR013094">
    <property type="entry name" value="AB_hydrolase_3"/>
</dbReference>
<feature type="domain" description="Alpha/beta hydrolase fold-3" evidence="3">
    <location>
        <begin position="117"/>
        <end position="326"/>
    </location>
</feature>
<reference evidence="4 5" key="1">
    <citation type="submission" date="2017-07" db="EMBL/GenBank/DDBJ databases">
        <title>First draft Genome Sequence of Nocardia cerradoensis isolated from human infection.</title>
        <authorList>
            <person name="Carrasco G."/>
        </authorList>
    </citation>
    <scope>NUCLEOTIDE SEQUENCE [LARGE SCALE GENOMIC DNA]</scope>
    <source>
        <strain evidence="4 5">CNM20130759</strain>
    </source>
</reference>
<dbReference type="EMBL" id="NGAF01000009">
    <property type="protein sequence ID" value="OXR43669.1"/>
    <property type="molecule type" value="Genomic_DNA"/>
</dbReference>
<dbReference type="InterPro" id="IPR050300">
    <property type="entry name" value="GDXG_lipolytic_enzyme"/>
</dbReference>
<proteinExistence type="inferred from homology"/>
<protein>
    <submittedName>
        <fullName evidence="4">Carboxylesterase NlhH</fullName>
        <ecNumber evidence="4">3.1.1.1</ecNumber>
    </submittedName>
</protein>
<dbReference type="PANTHER" id="PTHR48081">
    <property type="entry name" value="AB HYDROLASE SUPERFAMILY PROTEIN C4A8.06C"/>
    <property type="match status" value="1"/>
</dbReference>
<comment type="caution">
    <text evidence="4">The sequence shown here is derived from an EMBL/GenBank/DDBJ whole genome shotgun (WGS) entry which is preliminary data.</text>
</comment>
<dbReference type="Pfam" id="PF07859">
    <property type="entry name" value="Abhydrolase_3"/>
    <property type="match status" value="1"/>
</dbReference>
<evidence type="ECO:0000256" key="2">
    <source>
        <dbReference type="ARBA" id="ARBA00022801"/>
    </source>
</evidence>
<dbReference type="Gene3D" id="3.40.50.1820">
    <property type="entry name" value="alpha/beta hydrolase"/>
    <property type="match status" value="1"/>
</dbReference>
<gene>
    <name evidence="4" type="primary">nlhH_3</name>
    <name evidence="4" type="ORF">B7C42_04537</name>
</gene>
<dbReference type="InterPro" id="IPR029058">
    <property type="entry name" value="AB_hydrolase_fold"/>
</dbReference>
<dbReference type="SUPFAM" id="SSF53474">
    <property type="entry name" value="alpha/beta-Hydrolases"/>
    <property type="match status" value="1"/>
</dbReference>
<dbReference type="PANTHER" id="PTHR48081:SF8">
    <property type="entry name" value="ALPHA_BETA HYDROLASE FOLD-3 DOMAIN-CONTAINING PROTEIN-RELATED"/>
    <property type="match status" value="1"/>
</dbReference>
<keyword evidence="5" id="KW-1185">Reference proteome</keyword>
<evidence type="ECO:0000313" key="4">
    <source>
        <dbReference type="EMBL" id="OXR43669.1"/>
    </source>
</evidence>
<dbReference type="FunFam" id="3.40.50.1820:FF:000089">
    <property type="entry name" value="Alpha/beta hydrolase"/>
    <property type="match status" value="1"/>
</dbReference>
<dbReference type="GO" id="GO:0106435">
    <property type="term" value="F:carboxylesterase activity"/>
    <property type="evidence" value="ECO:0007669"/>
    <property type="project" value="UniProtKB-EC"/>
</dbReference>
<organism evidence="4 5">
    <name type="scientific">Nocardia cerradoensis</name>
    <dbReference type="NCBI Taxonomy" id="85688"/>
    <lineage>
        <taxon>Bacteria</taxon>
        <taxon>Bacillati</taxon>
        <taxon>Actinomycetota</taxon>
        <taxon>Actinomycetes</taxon>
        <taxon>Mycobacteriales</taxon>
        <taxon>Nocardiaceae</taxon>
        <taxon>Nocardia</taxon>
    </lineage>
</organism>
<evidence type="ECO:0000313" key="5">
    <source>
        <dbReference type="Proteomes" id="UP000215506"/>
    </source>
</evidence>
<evidence type="ECO:0000256" key="1">
    <source>
        <dbReference type="ARBA" id="ARBA00010515"/>
    </source>
</evidence>
<sequence>MPKRPQPRAERAARSAVRWITLLPPSLKRLITGKPVCIDGQQLDLDIQLGARLLSSGGNFDSTPIRRLRSQSATAARIHGDPLPLENIRDITIPGPAGEIPARLYRPTEIEGPTAALVYYHGGGWTLGDLDAADAVARFLAHHAALTVISIDYRLAPEHPFPAGLQDAIAAFNHVAAHPNRYGIEPEAIGVGGESAGGNLAAVVTQQSAFAARTNPVPIPAFQLLLMPVTDLSTERPSHQLFSSGPFLTNAHLKWFRAQYLTDPAQQHDPRVSPLLSDDLRGLPPAYIATAGFDILRDEGEAYAHKLATVGVPVVLRRHSSMAHGMIGATSTLQPARDALHEAAAAIRVILAFRTLTTTATAKPASRP</sequence>
<name>A0A231H436_9NOCA</name>
<dbReference type="AlphaFoldDB" id="A0A231H436"/>
<keyword evidence="2 4" id="KW-0378">Hydrolase</keyword>
<dbReference type="Proteomes" id="UP000215506">
    <property type="component" value="Unassembled WGS sequence"/>
</dbReference>